<evidence type="ECO:0000313" key="1">
    <source>
        <dbReference type="EMBL" id="TFK70441.1"/>
    </source>
</evidence>
<accession>A0ACD3AYK5</accession>
<proteinExistence type="predicted"/>
<name>A0ACD3AYK5_9AGAR</name>
<organism evidence="1 2">
    <name type="scientific">Pluteus cervinus</name>
    <dbReference type="NCBI Taxonomy" id="181527"/>
    <lineage>
        <taxon>Eukaryota</taxon>
        <taxon>Fungi</taxon>
        <taxon>Dikarya</taxon>
        <taxon>Basidiomycota</taxon>
        <taxon>Agaricomycotina</taxon>
        <taxon>Agaricomycetes</taxon>
        <taxon>Agaricomycetidae</taxon>
        <taxon>Agaricales</taxon>
        <taxon>Pluteineae</taxon>
        <taxon>Pluteaceae</taxon>
        <taxon>Pluteus</taxon>
    </lineage>
</organism>
<keyword evidence="2" id="KW-1185">Reference proteome</keyword>
<gene>
    <name evidence="1" type="ORF">BDN72DRAFT_838961</name>
</gene>
<protein>
    <submittedName>
        <fullName evidence="1">Uncharacterized protein</fullName>
    </submittedName>
</protein>
<evidence type="ECO:0000313" key="2">
    <source>
        <dbReference type="Proteomes" id="UP000308600"/>
    </source>
</evidence>
<reference evidence="1 2" key="1">
    <citation type="journal article" date="2019" name="Nat. Ecol. Evol.">
        <title>Megaphylogeny resolves global patterns of mushroom evolution.</title>
        <authorList>
            <person name="Varga T."/>
            <person name="Krizsan K."/>
            <person name="Foldi C."/>
            <person name="Dima B."/>
            <person name="Sanchez-Garcia M."/>
            <person name="Sanchez-Ramirez S."/>
            <person name="Szollosi G.J."/>
            <person name="Szarkandi J.G."/>
            <person name="Papp V."/>
            <person name="Albert L."/>
            <person name="Andreopoulos W."/>
            <person name="Angelini C."/>
            <person name="Antonin V."/>
            <person name="Barry K.W."/>
            <person name="Bougher N.L."/>
            <person name="Buchanan P."/>
            <person name="Buyck B."/>
            <person name="Bense V."/>
            <person name="Catcheside P."/>
            <person name="Chovatia M."/>
            <person name="Cooper J."/>
            <person name="Damon W."/>
            <person name="Desjardin D."/>
            <person name="Finy P."/>
            <person name="Geml J."/>
            <person name="Haridas S."/>
            <person name="Hughes K."/>
            <person name="Justo A."/>
            <person name="Karasinski D."/>
            <person name="Kautmanova I."/>
            <person name="Kiss B."/>
            <person name="Kocsube S."/>
            <person name="Kotiranta H."/>
            <person name="LaButti K.M."/>
            <person name="Lechner B.E."/>
            <person name="Liimatainen K."/>
            <person name="Lipzen A."/>
            <person name="Lukacs Z."/>
            <person name="Mihaltcheva S."/>
            <person name="Morgado L.N."/>
            <person name="Niskanen T."/>
            <person name="Noordeloos M.E."/>
            <person name="Ohm R.A."/>
            <person name="Ortiz-Santana B."/>
            <person name="Ovrebo C."/>
            <person name="Racz N."/>
            <person name="Riley R."/>
            <person name="Savchenko A."/>
            <person name="Shiryaev A."/>
            <person name="Soop K."/>
            <person name="Spirin V."/>
            <person name="Szebenyi C."/>
            <person name="Tomsovsky M."/>
            <person name="Tulloss R.E."/>
            <person name="Uehling J."/>
            <person name="Grigoriev I.V."/>
            <person name="Vagvolgyi C."/>
            <person name="Papp T."/>
            <person name="Martin F.M."/>
            <person name="Miettinen O."/>
            <person name="Hibbett D.S."/>
            <person name="Nagy L.G."/>
        </authorList>
    </citation>
    <scope>NUCLEOTIDE SEQUENCE [LARGE SCALE GENOMIC DNA]</scope>
    <source>
        <strain evidence="1 2">NL-1719</strain>
    </source>
</reference>
<dbReference type="EMBL" id="ML208313">
    <property type="protein sequence ID" value="TFK70441.1"/>
    <property type="molecule type" value="Genomic_DNA"/>
</dbReference>
<sequence>MRQRNAKFAEHARAGNTRTVNNNGDGGSNGNNEHPASPGVPGSTGAATEGGDNEADVDDRTYCFCGGVSYGEMIACDDHACEREWFHLAWIGLDAPPAGQWFCETCRSKRIRDQGEEGNSTSR</sequence>
<dbReference type="Proteomes" id="UP000308600">
    <property type="component" value="Unassembled WGS sequence"/>
</dbReference>